<dbReference type="RefSeq" id="WP_238323396.1">
    <property type="nucleotide sequence ID" value="NZ_AQQY01000002.1"/>
</dbReference>
<comment type="caution">
    <text evidence="2">The sequence shown here is derived from an EMBL/GenBank/DDBJ whole genome shotgun (WGS) entry which is preliminary data.</text>
</comment>
<evidence type="ECO:0000259" key="1">
    <source>
        <dbReference type="Pfam" id="PF01551"/>
    </source>
</evidence>
<keyword evidence="3" id="KW-1185">Reference proteome</keyword>
<reference evidence="2 3" key="1">
    <citation type="submission" date="2013-04" db="EMBL/GenBank/DDBJ databases">
        <title>Shimia sp. 22II-S11-Z10 Genome Sequencing.</title>
        <authorList>
            <person name="Lai Q."/>
            <person name="Li G."/>
            <person name="Shao Z."/>
        </authorList>
    </citation>
    <scope>NUCLEOTIDE SEQUENCE [LARGE SCALE GENOMIC DNA]</scope>
    <source>
        <strain evidence="3">22II-S11-Z10</strain>
    </source>
</reference>
<dbReference type="Gene3D" id="2.70.70.10">
    <property type="entry name" value="Glucose Permease (Domain IIA)"/>
    <property type="match status" value="1"/>
</dbReference>
<dbReference type="AlphaFoldDB" id="A0A058ZMV8"/>
<feature type="domain" description="M23ase beta-sheet core" evidence="1">
    <location>
        <begin position="41"/>
        <end position="156"/>
    </location>
</feature>
<dbReference type="GO" id="GO:0004222">
    <property type="term" value="F:metalloendopeptidase activity"/>
    <property type="evidence" value="ECO:0007669"/>
    <property type="project" value="TreeGrafter"/>
</dbReference>
<evidence type="ECO:0000313" key="2">
    <source>
        <dbReference type="EMBL" id="KCV82954.1"/>
    </source>
</evidence>
<sequence length="295" mass="31317">MLLNQPIDCALGDNCFIQQFVDRDPGPGAADFTCGPLSYDGHKGTDFALPSLRAMHDGVDVLSAAPGTVTALRNDMPDTGKAGGVPQGKDCGNGIVIRHGGGWETQYCHLKQGSVIVTKGQRVAKGTVLGEVGFSGTTEFPHLHLSVRKNGEVVDPFATDPVTCQTADDTALWQHPLPYEPGGLISVGLADHVPEYSQIQAGEVPTASLMAPALVAWGYVFGGQRGDEVKLTIEGPDGQIIDHAATVPRQQAQLFRAAGKKAPPSGWSEGRYTVTVALHRNGQIIDSQVRTFELR</sequence>
<dbReference type="PANTHER" id="PTHR21666">
    <property type="entry name" value="PEPTIDASE-RELATED"/>
    <property type="match status" value="1"/>
</dbReference>
<dbReference type="STRING" id="1461693.ATO10_05072"/>
<dbReference type="Pfam" id="PF01551">
    <property type="entry name" value="Peptidase_M23"/>
    <property type="match status" value="1"/>
</dbReference>
<proteinExistence type="predicted"/>
<dbReference type="InterPro" id="IPR011055">
    <property type="entry name" value="Dup_hybrid_motif"/>
</dbReference>
<dbReference type="EMBL" id="AQQY01000002">
    <property type="protein sequence ID" value="KCV82954.1"/>
    <property type="molecule type" value="Genomic_DNA"/>
</dbReference>
<dbReference type="Proteomes" id="UP000024836">
    <property type="component" value="Unassembled WGS sequence"/>
</dbReference>
<dbReference type="InterPro" id="IPR016047">
    <property type="entry name" value="M23ase_b-sheet_dom"/>
</dbReference>
<evidence type="ECO:0000313" key="3">
    <source>
        <dbReference type="Proteomes" id="UP000024836"/>
    </source>
</evidence>
<dbReference type="eggNOG" id="COG0739">
    <property type="taxonomic scope" value="Bacteria"/>
</dbReference>
<dbReference type="InterPro" id="IPR050570">
    <property type="entry name" value="Cell_wall_metabolism_enzyme"/>
</dbReference>
<organism evidence="2 3">
    <name type="scientific">Actibacterium atlanticum</name>
    <dbReference type="NCBI Taxonomy" id="1461693"/>
    <lineage>
        <taxon>Bacteria</taxon>
        <taxon>Pseudomonadati</taxon>
        <taxon>Pseudomonadota</taxon>
        <taxon>Alphaproteobacteria</taxon>
        <taxon>Rhodobacterales</taxon>
        <taxon>Roseobacteraceae</taxon>
        <taxon>Actibacterium</taxon>
    </lineage>
</organism>
<dbReference type="PATRIC" id="fig|1461693.3.peg.1032"/>
<gene>
    <name evidence="2" type="ORF">ATO10_05072</name>
</gene>
<accession>A0A058ZMV8</accession>
<name>A0A058ZMV8_9RHOB</name>
<dbReference type="PANTHER" id="PTHR21666:SF270">
    <property type="entry name" value="MUREIN HYDROLASE ACTIVATOR ENVC"/>
    <property type="match status" value="1"/>
</dbReference>
<protein>
    <submittedName>
        <fullName evidence="2">Peptidase, M23 family protein</fullName>
    </submittedName>
</protein>
<dbReference type="SUPFAM" id="SSF51261">
    <property type="entry name" value="Duplicated hybrid motif"/>
    <property type="match status" value="1"/>
</dbReference>
<dbReference type="CDD" id="cd12797">
    <property type="entry name" value="M23_peptidase"/>
    <property type="match status" value="1"/>
</dbReference>